<feature type="repeat" description="Filamin" evidence="2">
    <location>
        <begin position="425"/>
        <end position="455"/>
    </location>
</feature>
<dbReference type="Proteomes" id="UP000001514">
    <property type="component" value="Unassembled WGS sequence"/>
</dbReference>
<dbReference type="InParanoid" id="D8TET5"/>
<name>D8TET5_SELML</name>
<keyword evidence="1" id="KW-0677">Repeat</keyword>
<feature type="domain" description="GEX2 N-terminal Ig-like" evidence="3">
    <location>
        <begin position="82"/>
        <end position="178"/>
    </location>
</feature>
<proteinExistence type="predicted"/>
<dbReference type="STRING" id="88036.D8TET5"/>
<feature type="domain" description="GEX2 N-terminal Ig-like" evidence="3">
    <location>
        <begin position="292"/>
        <end position="398"/>
    </location>
</feature>
<dbReference type="SUPFAM" id="SSF81296">
    <property type="entry name" value="E set domains"/>
    <property type="match status" value="4"/>
</dbReference>
<dbReference type="GO" id="GO:0051015">
    <property type="term" value="F:actin filament binding"/>
    <property type="evidence" value="ECO:0007669"/>
    <property type="project" value="InterPro"/>
</dbReference>
<gene>
    <name evidence="4" type="ORF">SELMODRAFT_432046</name>
</gene>
<dbReference type="HOGENOM" id="CLU_281497_0_0_1"/>
<protein>
    <recommendedName>
        <fullName evidence="3">GEX2 N-terminal Ig-like domain-containing protein</fullName>
    </recommendedName>
</protein>
<evidence type="ECO:0000256" key="2">
    <source>
        <dbReference type="PROSITE-ProRule" id="PRU00087"/>
    </source>
</evidence>
<dbReference type="InterPro" id="IPR044801">
    <property type="entry name" value="Filamin"/>
</dbReference>
<feature type="domain" description="GEX2 N-terminal Ig-like" evidence="3">
    <location>
        <begin position="463"/>
        <end position="499"/>
    </location>
</feature>
<dbReference type="Gene3D" id="2.60.40.10">
    <property type="entry name" value="Immunoglobulins"/>
    <property type="match status" value="5"/>
</dbReference>
<dbReference type="InterPro" id="IPR014756">
    <property type="entry name" value="Ig_E-set"/>
</dbReference>
<dbReference type="PANTHER" id="PTHR38537:SF8">
    <property type="entry name" value="FILAMIN-A"/>
    <property type="match status" value="1"/>
</dbReference>
<evidence type="ECO:0000313" key="5">
    <source>
        <dbReference type="Proteomes" id="UP000001514"/>
    </source>
</evidence>
<dbReference type="EMBL" id="GL377748">
    <property type="protein sequence ID" value="EFJ04829.1"/>
    <property type="molecule type" value="Genomic_DNA"/>
</dbReference>
<dbReference type="GO" id="GO:0030036">
    <property type="term" value="P:actin cytoskeleton organization"/>
    <property type="evidence" value="ECO:0007669"/>
    <property type="project" value="InterPro"/>
</dbReference>
<dbReference type="Gramene" id="EFJ04829">
    <property type="protein sequence ID" value="EFJ04829"/>
    <property type="gene ID" value="SELMODRAFT_432046"/>
</dbReference>
<feature type="domain" description="GEX2 N-terminal Ig-like" evidence="3">
    <location>
        <begin position="411"/>
        <end position="455"/>
    </location>
</feature>
<sequence length="1113" mass="121632">MRFHLLQPYMQFYSHWRHITSTTSCNVSAGSGGYYFVTCLAQSFAADNAVKYLLTVSILSYGAWVPISTRFLKIISGPVHVPSCFAWWFNDTNSFVAGSAATLYIMQKDAFNNSVSNKTGRAFGYKFVFSVIYDVPSNTTAYKETFNVVFYPKLSGTFYLQIGNNSQVVQKSPLRYDVIAGPLSVIDSFAKWPSGINTFEAGSLASVMIMLVDTYGNSVVNANFSLSPSFLDSGTFSRINFNFTYPTSGYWSAGFTPIEAGQYLVRVGSGTVELPSSPLTFSVVSGPVSVRDCVGSWLNYNSVFQTGGLATFLVLQMDAYGNNVSLATGSIDVYEFIAFVQNMADGKVMPQTVIQLQPPEIGSAYRTFTHSPNMTGQFNLFIGNLTDNITGSPFTFQVLYTFHVAVQADFNVHVEKFPGTNYQIISFVPTLAGKFSIAIGSGTENIANSPLTFNVNASFPSTPACIGGWSNNINSFYAGDNAIFDIYVKDIFNNTVNNDIVQLNITTIDIPQSGRQLVKFTPTISGSFFLHIWRFNESISMSPFTFSVSSSVISPSNCTAIWPDGRNTFHAGQKSVLAIQLVDKFKNNVSTANGRSEIAAFDVQVVGVADIQDWNMSMMASLNYSGYQLIVFYPTIVGTFYMQIGTKKLNISGSPFPFTVKSGPLSIPASTGERPSGSQYFSQNATVSFLITPRDKFGNPLLASSVDPLSFSAALYNPDLTLIPIFDLTVSPYSSNVLIMNFSIYTIGKVILQVGNETDDIMGSPFVLFGATDSVSPSRSIMEGDGLKNSTAGIPSTFLIQLRDVAAGIYGPWCTAKGAGISGGVAGRMFSFQVTVLDFYNNTDTANRSAISVTFFPTARETMTITSIGIGKFNVTYNITKANTYRSLSLPQCSCYWPQGINYTSSGQKSAIQVYQRDRFGNQVLSIQNNVTASNFNVTVFNSTDMSGPLLQIPDFGYRIYTATPSDWYEMRFTIIPMGTYSLDCYAGVNHYKGPFIFSIIQEPPNGTLSIFDGSGLQNTKVGSVSSISITLIDNYGMPVVGNFQGENWLIIERMLYAPMNVIGFDGKVVNSQYLAIALRTVLQDPGGFLITLAFEHIWGPVFIRVDRGASRP</sequence>
<feature type="repeat" description="Filamin" evidence="2">
    <location>
        <begin position="248"/>
        <end position="283"/>
    </location>
</feature>
<dbReference type="KEGG" id="smo:SELMODRAFT_432046"/>
<feature type="domain" description="GEX2 N-terminal Ig-like" evidence="3">
    <location>
        <begin position="891"/>
        <end position="953"/>
    </location>
</feature>
<evidence type="ECO:0000313" key="4">
    <source>
        <dbReference type="EMBL" id="EFJ04829.1"/>
    </source>
</evidence>
<dbReference type="InterPro" id="IPR017868">
    <property type="entry name" value="Filamin/ABP280_repeat-like"/>
</dbReference>
<evidence type="ECO:0000259" key="3">
    <source>
        <dbReference type="Pfam" id="PF23616"/>
    </source>
</evidence>
<dbReference type="InterPro" id="IPR013783">
    <property type="entry name" value="Ig-like_fold"/>
</dbReference>
<feature type="domain" description="GEX2 N-terminal Ig-like" evidence="3">
    <location>
        <begin position="556"/>
        <end position="660"/>
    </location>
</feature>
<feature type="domain" description="GEX2 N-terminal Ig-like" evidence="3">
    <location>
        <begin position="189"/>
        <end position="283"/>
    </location>
</feature>
<dbReference type="Pfam" id="PF23616">
    <property type="entry name" value="Ig_GEX2_N"/>
    <property type="match status" value="7"/>
</dbReference>
<keyword evidence="5" id="KW-1185">Reference proteome</keyword>
<evidence type="ECO:0000256" key="1">
    <source>
        <dbReference type="ARBA" id="ARBA00022737"/>
    </source>
</evidence>
<dbReference type="PANTHER" id="PTHR38537">
    <property type="entry name" value="JITTERBUG, ISOFORM N"/>
    <property type="match status" value="1"/>
</dbReference>
<dbReference type="AlphaFoldDB" id="D8TET5"/>
<reference evidence="4 5" key="1">
    <citation type="journal article" date="2011" name="Science">
        <title>The Selaginella genome identifies genetic changes associated with the evolution of vascular plants.</title>
        <authorList>
            <person name="Banks J.A."/>
            <person name="Nishiyama T."/>
            <person name="Hasebe M."/>
            <person name="Bowman J.L."/>
            <person name="Gribskov M."/>
            <person name="dePamphilis C."/>
            <person name="Albert V.A."/>
            <person name="Aono N."/>
            <person name="Aoyama T."/>
            <person name="Ambrose B.A."/>
            <person name="Ashton N.W."/>
            <person name="Axtell M.J."/>
            <person name="Barker E."/>
            <person name="Barker M.S."/>
            <person name="Bennetzen J.L."/>
            <person name="Bonawitz N.D."/>
            <person name="Chapple C."/>
            <person name="Cheng C."/>
            <person name="Correa L.G."/>
            <person name="Dacre M."/>
            <person name="DeBarry J."/>
            <person name="Dreyer I."/>
            <person name="Elias M."/>
            <person name="Engstrom E.M."/>
            <person name="Estelle M."/>
            <person name="Feng L."/>
            <person name="Finet C."/>
            <person name="Floyd S.K."/>
            <person name="Frommer W.B."/>
            <person name="Fujita T."/>
            <person name="Gramzow L."/>
            <person name="Gutensohn M."/>
            <person name="Harholt J."/>
            <person name="Hattori M."/>
            <person name="Heyl A."/>
            <person name="Hirai T."/>
            <person name="Hiwatashi Y."/>
            <person name="Ishikawa M."/>
            <person name="Iwata M."/>
            <person name="Karol K.G."/>
            <person name="Koehler B."/>
            <person name="Kolukisaoglu U."/>
            <person name="Kubo M."/>
            <person name="Kurata T."/>
            <person name="Lalonde S."/>
            <person name="Li K."/>
            <person name="Li Y."/>
            <person name="Litt A."/>
            <person name="Lyons E."/>
            <person name="Manning G."/>
            <person name="Maruyama T."/>
            <person name="Michael T.P."/>
            <person name="Mikami K."/>
            <person name="Miyazaki S."/>
            <person name="Morinaga S."/>
            <person name="Murata T."/>
            <person name="Mueller-Roeber B."/>
            <person name="Nelson D.R."/>
            <person name="Obara M."/>
            <person name="Oguri Y."/>
            <person name="Olmstead R.G."/>
            <person name="Onodera N."/>
            <person name="Petersen B.L."/>
            <person name="Pils B."/>
            <person name="Prigge M."/>
            <person name="Rensing S.A."/>
            <person name="Riano-Pachon D.M."/>
            <person name="Roberts A.W."/>
            <person name="Sato Y."/>
            <person name="Scheller H.V."/>
            <person name="Schulz B."/>
            <person name="Schulz C."/>
            <person name="Shakirov E.V."/>
            <person name="Shibagaki N."/>
            <person name="Shinohara N."/>
            <person name="Shippen D.E."/>
            <person name="Soerensen I."/>
            <person name="Sotooka R."/>
            <person name="Sugimoto N."/>
            <person name="Sugita M."/>
            <person name="Sumikawa N."/>
            <person name="Tanurdzic M."/>
            <person name="Theissen G."/>
            <person name="Ulvskov P."/>
            <person name="Wakazuki S."/>
            <person name="Weng J.K."/>
            <person name="Willats W.W."/>
            <person name="Wipf D."/>
            <person name="Wolf P.G."/>
            <person name="Yang L."/>
            <person name="Zimmer A.D."/>
            <person name="Zhu Q."/>
            <person name="Mitros T."/>
            <person name="Hellsten U."/>
            <person name="Loque D."/>
            <person name="Otillar R."/>
            <person name="Salamov A."/>
            <person name="Schmutz J."/>
            <person name="Shapiro H."/>
            <person name="Lindquist E."/>
            <person name="Lucas S."/>
            <person name="Rokhsar D."/>
            <person name="Grigoriev I.V."/>
        </authorList>
    </citation>
    <scope>NUCLEOTIDE SEQUENCE [LARGE SCALE GENOMIC DNA]</scope>
</reference>
<dbReference type="InterPro" id="IPR056434">
    <property type="entry name" value="Ig_GEX2_N"/>
</dbReference>
<organism evidence="5">
    <name type="scientific">Selaginella moellendorffii</name>
    <name type="common">Spikemoss</name>
    <dbReference type="NCBI Taxonomy" id="88036"/>
    <lineage>
        <taxon>Eukaryota</taxon>
        <taxon>Viridiplantae</taxon>
        <taxon>Streptophyta</taxon>
        <taxon>Embryophyta</taxon>
        <taxon>Tracheophyta</taxon>
        <taxon>Lycopodiopsida</taxon>
        <taxon>Selaginellales</taxon>
        <taxon>Selaginellaceae</taxon>
        <taxon>Selaginella</taxon>
    </lineage>
</organism>
<dbReference type="PROSITE" id="PS50194">
    <property type="entry name" value="FILAMIN_REPEAT"/>
    <property type="match status" value="2"/>
</dbReference>
<dbReference type="OMA" id="VEYNSTQ"/>
<accession>D8TET5</accession>